<keyword evidence="2" id="KW-0472">Membrane</keyword>
<dbReference type="CDD" id="cd06257">
    <property type="entry name" value="DnaJ"/>
    <property type="match status" value="1"/>
</dbReference>
<feature type="transmembrane region" description="Helical" evidence="2">
    <location>
        <begin position="333"/>
        <end position="352"/>
    </location>
</feature>
<evidence type="ECO:0000259" key="3">
    <source>
        <dbReference type="PROSITE" id="PS50076"/>
    </source>
</evidence>
<dbReference type="Proteomes" id="UP001224775">
    <property type="component" value="Unassembled WGS sequence"/>
</dbReference>
<accession>A0AAD8YKK1</accession>
<sequence length="419" mass="46037">MTDNIKISPTAPSRSTSTTSSSTTSSSAAPVALPSDEALELLLSPDGYYTYLSIPKPDPSSSLTNPYLDAAAAAGSSSTPENSIIDLDQVKKNYRRLSLKHHPDRRGGNEETFRALNRAKIVLSSPKLRREYDLIGLDLEDDAEDHHDDHHNASSDNASSDASKTENEDKEHTNNNNQNKTETVMSHLASATLAGVLQMVVRTALMGVVSVLLSRYTILTIVTLAMLVFLSTRIYSALNVAAKGANVKLNLLSLKDVGVPLLIAVGVYSMFRGRRFVMENDISGGEDNVVVGDGTTTVQETIYHSWTWTFWFGETLVMTLFIANSFEKRSPALLALFTTISGIFALWLRGQFWRYATLLGFQGVIALLVVLAFPIMEMILEQIVEEKMKKVGEKIRAHDARLRELQRKRNVGAAAASLD</sequence>
<dbReference type="PANTHER" id="PTHR24074">
    <property type="entry name" value="CO-CHAPERONE PROTEIN DJLA"/>
    <property type="match status" value="1"/>
</dbReference>
<reference evidence="4" key="1">
    <citation type="submission" date="2023-06" db="EMBL/GenBank/DDBJ databases">
        <title>Survivors Of The Sea: Transcriptome response of Skeletonema marinoi to long-term dormancy.</title>
        <authorList>
            <person name="Pinder M.I.M."/>
            <person name="Kourtchenko O."/>
            <person name="Robertson E.K."/>
            <person name="Larsson T."/>
            <person name="Maumus F."/>
            <person name="Osuna-Cruz C.M."/>
            <person name="Vancaester E."/>
            <person name="Stenow R."/>
            <person name="Vandepoele K."/>
            <person name="Ploug H."/>
            <person name="Bruchert V."/>
            <person name="Godhe A."/>
            <person name="Topel M."/>
        </authorList>
    </citation>
    <scope>NUCLEOTIDE SEQUENCE</scope>
    <source>
        <strain evidence="4">R05AC</strain>
    </source>
</reference>
<feature type="region of interest" description="Disordered" evidence="1">
    <location>
        <begin position="1"/>
        <end position="31"/>
    </location>
</feature>
<dbReference type="PROSITE" id="PS50076">
    <property type="entry name" value="DNAJ_2"/>
    <property type="match status" value="1"/>
</dbReference>
<name>A0AAD8YKK1_9STRA</name>
<feature type="compositionally biased region" description="Low complexity" evidence="1">
    <location>
        <begin position="8"/>
        <end position="31"/>
    </location>
</feature>
<dbReference type="InterPro" id="IPR001623">
    <property type="entry name" value="DnaJ_domain"/>
</dbReference>
<feature type="domain" description="J" evidence="3">
    <location>
        <begin position="47"/>
        <end position="136"/>
    </location>
</feature>
<organism evidence="4 5">
    <name type="scientific">Skeletonema marinoi</name>
    <dbReference type="NCBI Taxonomy" id="267567"/>
    <lineage>
        <taxon>Eukaryota</taxon>
        <taxon>Sar</taxon>
        <taxon>Stramenopiles</taxon>
        <taxon>Ochrophyta</taxon>
        <taxon>Bacillariophyta</taxon>
        <taxon>Coscinodiscophyceae</taxon>
        <taxon>Thalassiosirophycidae</taxon>
        <taxon>Thalassiosirales</taxon>
        <taxon>Skeletonemataceae</taxon>
        <taxon>Skeletonema</taxon>
        <taxon>Skeletonema marinoi-dohrnii complex</taxon>
    </lineage>
</organism>
<proteinExistence type="predicted"/>
<feature type="transmembrane region" description="Helical" evidence="2">
    <location>
        <begin position="252"/>
        <end position="271"/>
    </location>
</feature>
<keyword evidence="5" id="KW-1185">Reference proteome</keyword>
<evidence type="ECO:0000256" key="2">
    <source>
        <dbReference type="SAM" id="Phobius"/>
    </source>
</evidence>
<feature type="region of interest" description="Disordered" evidence="1">
    <location>
        <begin position="143"/>
        <end position="180"/>
    </location>
</feature>
<dbReference type="AlphaFoldDB" id="A0AAD8YKK1"/>
<feature type="transmembrane region" description="Helical" evidence="2">
    <location>
        <begin position="308"/>
        <end position="326"/>
    </location>
</feature>
<keyword evidence="2" id="KW-0812">Transmembrane</keyword>
<feature type="compositionally biased region" description="Basic and acidic residues" evidence="1">
    <location>
        <begin position="144"/>
        <end position="153"/>
    </location>
</feature>
<gene>
    <name evidence="4" type="ORF">QTG54_002150</name>
</gene>
<dbReference type="Gene3D" id="1.10.287.110">
    <property type="entry name" value="DnaJ domain"/>
    <property type="match status" value="1"/>
</dbReference>
<feature type="transmembrane region" description="Helical" evidence="2">
    <location>
        <begin position="358"/>
        <end position="380"/>
    </location>
</feature>
<dbReference type="EMBL" id="JATAAI010000003">
    <property type="protein sequence ID" value="KAK1746806.1"/>
    <property type="molecule type" value="Genomic_DNA"/>
</dbReference>
<dbReference type="SUPFAM" id="SSF46565">
    <property type="entry name" value="Chaperone J-domain"/>
    <property type="match status" value="1"/>
</dbReference>
<feature type="transmembrane region" description="Helical" evidence="2">
    <location>
        <begin position="188"/>
        <end position="212"/>
    </location>
</feature>
<keyword evidence="2" id="KW-1133">Transmembrane helix</keyword>
<comment type="caution">
    <text evidence="4">The sequence shown here is derived from an EMBL/GenBank/DDBJ whole genome shotgun (WGS) entry which is preliminary data.</text>
</comment>
<feature type="compositionally biased region" description="Basic and acidic residues" evidence="1">
    <location>
        <begin position="163"/>
        <end position="173"/>
    </location>
</feature>
<dbReference type="SMART" id="SM00271">
    <property type="entry name" value="DnaJ"/>
    <property type="match status" value="1"/>
</dbReference>
<evidence type="ECO:0000313" key="5">
    <source>
        <dbReference type="Proteomes" id="UP001224775"/>
    </source>
</evidence>
<feature type="transmembrane region" description="Helical" evidence="2">
    <location>
        <begin position="218"/>
        <end position="240"/>
    </location>
</feature>
<protein>
    <recommendedName>
        <fullName evidence="3">J domain-containing protein</fullName>
    </recommendedName>
</protein>
<dbReference type="InterPro" id="IPR036869">
    <property type="entry name" value="J_dom_sf"/>
</dbReference>
<evidence type="ECO:0000256" key="1">
    <source>
        <dbReference type="SAM" id="MobiDB-lite"/>
    </source>
</evidence>
<dbReference type="Pfam" id="PF00226">
    <property type="entry name" value="DnaJ"/>
    <property type="match status" value="1"/>
</dbReference>
<dbReference type="InterPro" id="IPR050817">
    <property type="entry name" value="DjlA_DnaK_co-chaperone"/>
</dbReference>
<evidence type="ECO:0000313" key="4">
    <source>
        <dbReference type="EMBL" id="KAK1746806.1"/>
    </source>
</evidence>